<name>A0A0K2VB19_LEPSM</name>
<accession>A0A0K2VB19</accession>
<dbReference type="EMBL" id="HACA01029986">
    <property type="protein sequence ID" value="CDW47347.1"/>
    <property type="molecule type" value="Transcribed_RNA"/>
</dbReference>
<reference evidence="1" key="1">
    <citation type="submission" date="2014-05" db="EMBL/GenBank/DDBJ databases">
        <authorList>
            <person name="Chronopoulou M."/>
        </authorList>
    </citation>
    <scope>NUCLEOTIDE SEQUENCE</scope>
    <source>
        <tissue evidence="1">Whole organism</tissue>
    </source>
</reference>
<evidence type="ECO:0000313" key="1">
    <source>
        <dbReference type="EMBL" id="CDW47347.1"/>
    </source>
</evidence>
<dbReference type="AlphaFoldDB" id="A0A0K2VB19"/>
<protein>
    <submittedName>
        <fullName evidence="1">Uncharacterized protein</fullName>
    </submittedName>
</protein>
<sequence length="81" mass="8896">MTCTRGLIHSLRDQLLAHSTVLGQPGQESPWRSLDGLPEAFEEAGSVDSVTSHVVGLVLKNLLTTNLFCTQPEWFSSKPLF</sequence>
<organism evidence="1">
    <name type="scientific">Lepeophtheirus salmonis</name>
    <name type="common">Salmon louse</name>
    <name type="synonym">Caligus salmonis</name>
    <dbReference type="NCBI Taxonomy" id="72036"/>
    <lineage>
        <taxon>Eukaryota</taxon>
        <taxon>Metazoa</taxon>
        <taxon>Ecdysozoa</taxon>
        <taxon>Arthropoda</taxon>
        <taxon>Crustacea</taxon>
        <taxon>Multicrustacea</taxon>
        <taxon>Hexanauplia</taxon>
        <taxon>Copepoda</taxon>
        <taxon>Siphonostomatoida</taxon>
        <taxon>Caligidae</taxon>
        <taxon>Lepeophtheirus</taxon>
    </lineage>
</organism>
<proteinExistence type="predicted"/>